<dbReference type="EMBL" id="ML179887">
    <property type="protein sequence ID" value="THU80614.1"/>
    <property type="molecule type" value="Genomic_DNA"/>
</dbReference>
<evidence type="ECO:0000313" key="3">
    <source>
        <dbReference type="Proteomes" id="UP000297245"/>
    </source>
</evidence>
<reference evidence="2 3" key="1">
    <citation type="journal article" date="2019" name="Nat. Ecol. Evol.">
        <title>Megaphylogeny resolves global patterns of mushroom evolution.</title>
        <authorList>
            <person name="Varga T."/>
            <person name="Krizsan K."/>
            <person name="Foldi C."/>
            <person name="Dima B."/>
            <person name="Sanchez-Garcia M."/>
            <person name="Sanchez-Ramirez S."/>
            <person name="Szollosi G.J."/>
            <person name="Szarkandi J.G."/>
            <person name="Papp V."/>
            <person name="Albert L."/>
            <person name="Andreopoulos W."/>
            <person name="Angelini C."/>
            <person name="Antonin V."/>
            <person name="Barry K.W."/>
            <person name="Bougher N.L."/>
            <person name="Buchanan P."/>
            <person name="Buyck B."/>
            <person name="Bense V."/>
            <person name="Catcheside P."/>
            <person name="Chovatia M."/>
            <person name="Cooper J."/>
            <person name="Damon W."/>
            <person name="Desjardin D."/>
            <person name="Finy P."/>
            <person name="Geml J."/>
            <person name="Haridas S."/>
            <person name="Hughes K."/>
            <person name="Justo A."/>
            <person name="Karasinski D."/>
            <person name="Kautmanova I."/>
            <person name="Kiss B."/>
            <person name="Kocsube S."/>
            <person name="Kotiranta H."/>
            <person name="LaButti K.M."/>
            <person name="Lechner B.E."/>
            <person name="Liimatainen K."/>
            <person name="Lipzen A."/>
            <person name="Lukacs Z."/>
            <person name="Mihaltcheva S."/>
            <person name="Morgado L.N."/>
            <person name="Niskanen T."/>
            <person name="Noordeloos M.E."/>
            <person name="Ohm R.A."/>
            <person name="Ortiz-Santana B."/>
            <person name="Ovrebo C."/>
            <person name="Racz N."/>
            <person name="Riley R."/>
            <person name="Savchenko A."/>
            <person name="Shiryaev A."/>
            <person name="Soop K."/>
            <person name="Spirin V."/>
            <person name="Szebenyi C."/>
            <person name="Tomsovsky M."/>
            <person name="Tulloss R.E."/>
            <person name="Uehling J."/>
            <person name="Grigoriev I.V."/>
            <person name="Vagvolgyi C."/>
            <person name="Papp T."/>
            <person name="Martin F.M."/>
            <person name="Miettinen O."/>
            <person name="Hibbett D.S."/>
            <person name="Nagy L.G."/>
        </authorList>
    </citation>
    <scope>NUCLEOTIDE SEQUENCE [LARGE SCALE GENOMIC DNA]</scope>
    <source>
        <strain evidence="2 3">CBS 962.96</strain>
    </source>
</reference>
<evidence type="ECO:0000256" key="1">
    <source>
        <dbReference type="SAM" id="MobiDB-lite"/>
    </source>
</evidence>
<dbReference type="OrthoDB" id="3006226at2759"/>
<dbReference type="AlphaFoldDB" id="A0A4S8KX82"/>
<name>A0A4S8KX82_DENBC</name>
<protein>
    <submittedName>
        <fullName evidence="2">Uncharacterized protein</fullName>
    </submittedName>
</protein>
<organism evidence="2 3">
    <name type="scientific">Dendrothele bispora (strain CBS 962.96)</name>
    <dbReference type="NCBI Taxonomy" id="1314807"/>
    <lineage>
        <taxon>Eukaryota</taxon>
        <taxon>Fungi</taxon>
        <taxon>Dikarya</taxon>
        <taxon>Basidiomycota</taxon>
        <taxon>Agaricomycotina</taxon>
        <taxon>Agaricomycetes</taxon>
        <taxon>Agaricomycetidae</taxon>
        <taxon>Agaricales</taxon>
        <taxon>Agaricales incertae sedis</taxon>
        <taxon>Dendrothele</taxon>
    </lineage>
</organism>
<dbReference type="Proteomes" id="UP000297245">
    <property type="component" value="Unassembled WGS sequence"/>
</dbReference>
<proteinExistence type="predicted"/>
<feature type="compositionally biased region" description="Low complexity" evidence="1">
    <location>
        <begin position="181"/>
        <end position="194"/>
    </location>
</feature>
<gene>
    <name evidence="2" type="ORF">K435DRAFT_809732</name>
</gene>
<evidence type="ECO:0000313" key="2">
    <source>
        <dbReference type="EMBL" id="THU80614.1"/>
    </source>
</evidence>
<keyword evidence="3" id="KW-1185">Reference proteome</keyword>
<feature type="region of interest" description="Disordered" evidence="1">
    <location>
        <begin position="173"/>
        <end position="196"/>
    </location>
</feature>
<sequence>MSHTPTGGTFVVFTVDLVASVAHLENPELTAACSDLQLSQKQFVAYIRRVESDFPRPWRRLNAFQFLLVWQGHENVPGPVKARNINPNMLFPVLPNTYQPGSCHGHRAVSPCRPLPWNDCYISEVAGIDVRCEVEWKWTETEDRSAPYQTTFEEEIRVSRQMDTDSFNIYQQVPIPPPSPSGGSFNSDLSSDSSVTEWRDDEPDLLNLSIADLVCGFREMDDKVVVQYTTDLSTVDRVNHPDELFKLLARFERLKDEMERSRKLRQIEEAHRIDEEYFARTSLHKPPCMIRPSLKSSVKRCCQRLREIFKRCWMRRPVSKKKTDHMEYYHSWSTDSMES</sequence>
<accession>A0A4S8KX82</accession>